<dbReference type="InterPro" id="IPR009057">
    <property type="entry name" value="Homeodomain-like_sf"/>
</dbReference>
<accession>A0A087U6W4</accession>
<comment type="subcellular location">
    <subcellularLocation>
        <location evidence="1">Nucleus</location>
    </subcellularLocation>
</comment>
<protein>
    <submittedName>
        <fullName evidence="2">Uncharacterized protein</fullName>
    </submittedName>
</protein>
<evidence type="ECO:0000256" key="1">
    <source>
        <dbReference type="ARBA" id="ARBA00004123"/>
    </source>
</evidence>
<name>A0A087U6W4_STEMI</name>
<sequence length="79" mass="9266">MSRRSRLPDLLKWWAIRWLEKRMSQADAAKHLNVSRSVVRQLWNQSESKDSVSRRHVPGRLRITTPAGDHYLALSSQSR</sequence>
<gene>
    <name evidence="2" type="ORF">X975_01732</name>
</gene>
<reference evidence="2 3" key="1">
    <citation type="submission" date="2013-11" db="EMBL/GenBank/DDBJ databases">
        <title>Genome sequencing of Stegodyphus mimosarum.</title>
        <authorList>
            <person name="Bechsgaard J."/>
        </authorList>
    </citation>
    <scope>NUCLEOTIDE SEQUENCE [LARGE SCALE GENOMIC DNA]</scope>
</reference>
<proteinExistence type="predicted"/>
<dbReference type="EMBL" id="KK118492">
    <property type="protein sequence ID" value="KFM73103.1"/>
    <property type="molecule type" value="Genomic_DNA"/>
</dbReference>
<feature type="non-terminal residue" evidence="2">
    <location>
        <position position="79"/>
    </location>
</feature>
<organism evidence="2 3">
    <name type="scientific">Stegodyphus mimosarum</name>
    <name type="common">African social velvet spider</name>
    <dbReference type="NCBI Taxonomy" id="407821"/>
    <lineage>
        <taxon>Eukaryota</taxon>
        <taxon>Metazoa</taxon>
        <taxon>Ecdysozoa</taxon>
        <taxon>Arthropoda</taxon>
        <taxon>Chelicerata</taxon>
        <taxon>Arachnida</taxon>
        <taxon>Araneae</taxon>
        <taxon>Araneomorphae</taxon>
        <taxon>Entelegynae</taxon>
        <taxon>Eresoidea</taxon>
        <taxon>Eresidae</taxon>
        <taxon>Stegodyphus</taxon>
    </lineage>
</organism>
<evidence type="ECO:0000313" key="3">
    <source>
        <dbReference type="Proteomes" id="UP000054359"/>
    </source>
</evidence>
<dbReference type="GO" id="GO:0005634">
    <property type="term" value="C:nucleus"/>
    <property type="evidence" value="ECO:0007669"/>
    <property type="project" value="UniProtKB-SubCell"/>
</dbReference>
<keyword evidence="3" id="KW-1185">Reference proteome</keyword>
<dbReference type="SUPFAM" id="SSF46689">
    <property type="entry name" value="Homeodomain-like"/>
    <property type="match status" value="1"/>
</dbReference>
<dbReference type="OrthoDB" id="9996331at2759"/>
<dbReference type="AlphaFoldDB" id="A0A087U6W4"/>
<dbReference type="Proteomes" id="UP000054359">
    <property type="component" value="Unassembled WGS sequence"/>
</dbReference>
<evidence type="ECO:0000313" key="2">
    <source>
        <dbReference type="EMBL" id="KFM73103.1"/>
    </source>
</evidence>